<dbReference type="SUPFAM" id="SSF56935">
    <property type="entry name" value="Porins"/>
    <property type="match status" value="1"/>
</dbReference>
<organism evidence="3 4">
    <name type="scientific">Pseudoalteromonas tetraodonis GFC</name>
    <dbReference type="NCBI Taxonomy" id="1315271"/>
    <lineage>
        <taxon>Bacteria</taxon>
        <taxon>Pseudomonadati</taxon>
        <taxon>Pseudomonadota</taxon>
        <taxon>Gammaproteobacteria</taxon>
        <taxon>Alteromonadales</taxon>
        <taxon>Pseudoalteromonadaceae</taxon>
        <taxon>Pseudoalteromonas</taxon>
    </lineage>
</organism>
<name>A0AA37S314_9GAMM</name>
<feature type="signal peptide" evidence="2">
    <location>
        <begin position="1"/>
        <end position="35"/>
    </location>
</feature>
<dbReference type="AlphaFoldDB" id="A0AA37S314"/>
<comment type="caution">
    <text evidence="3">The sequence shown here is derived from an EMBL/GenBank/DDBJ whole genome shotgun (WGS) entry which is preliminary data.</text>
</comment>
<accession>A0AA37S314</accession>
<proteinExistence type="predicted"/>
<gene>
    <name evidence="3" type="ORF">GCM10007914_15780</name>
</gene>
<keyword evidence="2" id="KW-0732">Signal</keyword>
<sequence>MRLYFLITIKTAIMTKLSKLTLALILSGVASNSYASNLQPLQSQLTQLKQQVDKLESKLAEKKSQQVEQVSKQLQATSTDTAQQEKQSSGIKVGGAIRANYGINSYDEDNEDRGGDFDFDIFRLNVSGEINDISVNGEIRFYDYMTVVKYAYLGYEFIDGWEAQAGITAVPFGNGPYNSHSYFFSTNYYVGLEDDFDLGVVAKRKLKDNWTLDLGFFKNDELGGVDGSASDKNHRYSYDIVGSRPADEGTYAEPAKQLGEYNTFAGRATYQLEHSKNITTDIGVSLLSGGLHDGEDRAGNYSAWAVHLNSNINNWNIQLQHGEYDYDLDDGNNRFAVGAFDYYDSVSSQATMTNFNIAYDYALEWGPVTNLQFYNDYGIIYNKSDNSANTWMNVTGMSITAGGFFSYVDFVQARNQPFIGGTIIGDGDTERRFNINLGYYF</sequence>
<evidence type="ECO:0000313" key="4">
    <source>
        <dbReference type="Proteomes" id="UP001161408"/>
    </source>
</evidence>
<protein>
    <submittedName>
        <fullName evidence="3">Outer membrane beta barrel protein</fullName>
    </submittedName>
</protein>
<keyword evidence="4" id="KW-1185">Reference proteome</keyword>
<evidence type="ECO:0000313" key="3">
    <source>
        <dbReference type="EMBL" id="GLQ02697.1"/>
    </source>
</evidence>
<reference evidence="3" key="1">
    <citation type="journal article" date="2014" name="Int. J. Syst. Evol. Microbiol.">
        <title>Complete genome sequence of Corynebacterium casei LMG S-19264T (=DSM 44701T), isolated from a smear-ripened cheese.</title>
        <authorList>
            <consortium name="US DOE Joint Genome Institute (JGI-PGF)"/>
            <person name="Walter F."/>
            <person name="Albersmeier A."/>
            <person name="Kalinowski J."/>
            <person name="Ruckert C."/>
        </authorList>
    </citation>
    <scope>NUCLEOTIDE SEQUENCE</scope>
    <source>
        <strain evidence="3">NBRC 103034</strain>
    </source>
</reference>
<evidence type="ECO:0000256" key="1">
    <source>
        <dbReference type="SAM" id="Coils"/>
    </source>
</evidence>
<dbReference type="EMBL" id="BSNE01000011">
    <property type="protein sequence ID" value="GLQ02697.1"/>
    <property type="molecule type" value="Genomic_DNA"/>
</dbReference>
<feature type="chain" id="PRO_5041210826" evidence="2">
    <location>
        <begin position="36"/>
        <end position="441"/>
    </location>
</feature>
<dbReference type="Proteomes" id="UP001161408">
    <property type="component" value="Unassembled WGS sequence"/>
</dbReference>
<feature type="coiled-coil region" evidence="1">
    <location>
        <begin position="38"/>
        <end position="65"/>
    </location>
</feature>
<evidence type="ECO:0000256" key="2">
    <source>
        <dbReference type="SAM" id="SignalP"/>
    </source>
</evidence>
<keyword evidence="1" id="KW-0175">Coiled coil</keyword>
<reference evidence="3" key="2">
    <citation type="submission" date="2023-01" db="EMBL/GenBank/DDBJ databases">
        <title>Draft genome sequence of Pseudoalteromonas tetraodonis strain NBRC 103034.</title>
        <authorList>
            <person name="Sun Q."/>
            <person name="Mori K."/>
        </authorList>
    </citation>
    <scope>NUCLEOTIDE SEQUENCE</scope>
    <source>
        <strain evidence="3">NBRC 103034</strain>
    </source>
</reference>